<dbReference type="PROSITE" id="PS00284">
    <property type="entry name" value="SERPIN"/>
    <property type="match status" value="1"/>
</dbReference>
<evidence type="ECO:0000313" key="3">
    <source>
        <dbReference type="EMBL" id="KAA6355202.1"/>
    </source>
</evidence>
<dbReference type="InterPro" id="IPR036186">
    <property type="entry name" value="Serpin_sf"/>
</dbReference>
<dbReference type="EMBL" id="SNRW01035000">
    <property type="protein sequence ID" value="KAA6355202.1"/>
    <property type="molecule type" value="Genomic_DNA"/>
</dbReference>
<dbReference type="GO" id="GO:0004867">
    <property type="term" value="F:serine-type endopeptidase inhibitor activity"/>
    <property type="evidence" value="ECO:0007669"/>
    <property type="project" value="InterPro"/>
</dbReference>
<dbReference type="PANTHER" id="PTHR11461">
    <property type="entry name" value="SERINE PROTEASE INHIBITOR, SERPIN"/>
    <property type="match status" value="1"/>
</dbReference>
<feature type="domain" description="Serpin" evidence="2">
    <location>
        <begin position="3"/>
        <end position="111"/>
    </location>
</feature>
<dbReference type="Proteomes" id="UP000324800">
    <property type="component" value="Unassembled WGS sequence"/>
</dbReference>
<comment type="similarity">
    <text evidence="1">Belongs to the serpin family.</text>
</comment>
<organism evidence="3 4">
    <name type="scientific">Streblomastix strix</name>
    <dbReference type="NCBI Taxonomy" id="222440"/>
    <lineage>
        <taxon>Eukaryota</taxon>
        <taxon>Metamonada</taxon>
        <taxon>Preaxostyla</taxon>
        <taxon>Oxymonadida</taxon>
        <taxon>Streblomastigidae</taxon>
        <taxon>Streblomastix</taxon>
    </lineage>
</organism>
<name>A0A5J4TB99_9EUKA</name>
<dbReference type="InterPro" id="IPR042178">
    <property type="entry name" value="Serpin_sf_1"/>
</dbReference>
<dbReference type="OrthoDB" id="671595at2759"/>
<dbReference type="AlphaFoldDB" id="A0A5J4TB99"/>
<dbReference type="PANTHER" id="PTHR11461:SF211">
    <property type="entry name" value="GH10112P-RELATED"/>
    <property type="match status" value="1"/>
</dbReference>
<evidence type="ECO:0000256" key="1">
    <source>
        <dbReference type="ARBA" id="ARBA00009500"/>
    </source>
</evidence>
<dbReference type="InterPro" id="IPR023795">
    <property type="entry name" value="Serpin_CS"/>
</dbReference>
<dbReference type="InterPro" id="IPR023796">
    <property type="entry name" value="Serpin_dom"/>
</dbReference>
<evidence type="ECO:0000259" key="2">
    <source>
        <dbReference type="Pfam" id="PF00079"/>
    </source>
</evidence>
<proteinExistence type="inferred from homology"/>
<gene>
    <name evidence="3" type="ORF">EZS28_049271</name>
</gene>
<dbReference type="SUPFAM" id="SSF56574">
    <property type="entry name" value="Serpins"/>
    <property type="match status" value="1"/>
</dbReference>
<dbReference type="Pfam" id="PF00079">
    <property type="entry name" value="Serpin"/>
    <property type="match status" value="1"/>
</dbReference>
<reference evidence="3 4" key="1">
    <citation type="submission" date="2019-03" db="EMBL/GenBank/DDBJ databases">
        <title>Single cell metagenomics reveals metabolic interactions within the superorganism composed of flagellate Streblomastix strix and complex community of Bacteroidetes bacteria on its surface.</title>
        <authorList>
            <person name="Treitli S.C."/>
            <person name="Kolisko M."/>
            <person name="Husnik F."/>
            <person name="Keeling P."/>
            <person name="Hampl V."/>
        </authorList>
    </citation>
    <scope>NUCLEOTIDE SEQUENCE [LARGE SCALE GENOMIC DNA]</scope>
    <source>
        <strain evidence="3">ST1C</strain>
    </source>
</reference>
<feature type="non-terminal residue" evidence="3">
    <location>
        <position position="1"/>
    </location>
</feature>
<comment type="caution">
    <text evidence="3">The sequence shown here is derived from an EMBL/GenBank/DDBJ whole genome shotgun (WGS) entry which is preliminary data.</text>
</comment>
<dbReference type="GO" id="GO:0005615">
    <property type="term" value="C:extracellular space"/>
    <property type="evidence" value="ECO:0007669"/>
    <property type="project" value="InterPro"/>
</dbReference>
<accession>A0A5J4TB99</accession>
<sequence length="115" mass="12276">LDLLVPRFKARFSSSVKDALIRLGLGEAFTPQADFSLISPEKVAISDVIHEAVLDVNEDGVEAAATTSVGFAATGFQLTPPDPPLPVKIDRPFIVAIFEQNQGLAAFVGIIRTVE</sequence>
<evidence type="ECO:0000313" key="4">
    <source>
        <dbReference type="Proteomes" id="UP000324800"/>
    </source>
</evidence>
<dbReference type="InterPro" id="IPR000215">
    <property type="entry name" value="Serpin_fam"/>
</dbReference>
<dbReference type="Gene3D" id="3.30.497.10">
    <property type="entry name" value="Antithrombin, subunit I, domain 2"/>
    <property type="match status" value="1"/>
</dbReference>
<protein>
    <recommendedName>
        <fullName evidence="2">Serpin domain-containing protein</fullName>
    </recommendedName>
</protein>